<comment type="caution">
    <text evidence="1">The sequence shown here is derived from an EMBL/GenBank/DDBJ whole genome shotgun (WGS) entry which is preliminary data.</text>
</comment>
<organism evidence="1 2">
    <name type="scientific">Rubripirellula tenax</name>
    <dbReference type="NCBI Taxonomy" id="2528015"/>
    <lineage>
        <taxon>Bacteria</taxon>
        <taxon>Pseudomonadati</taxon>
        <taxon>Planctomycetota</taxon>
        <taxon>Planctomycetia</taxon>
        <taxon>Pirellulales</taxon>
        <taxon>Pirellulaceae</taxon>
        <taxon>Rubripirellula</taxon>
    </lineage>
</organism>
<proteinExistence type="predicted"/>
<reference evidence="1 2" key="1">
    <citation type="submission" date="2019-02" db="EMBL/GenBank/DDBJ databases">
        <title>Deep-cultivation of Planctomycetes and their phenomic and genomic characterization uncovers novel biology.</title>
        <authorList>
            <person name="Wiegand S."/>
            <person name="Jogler M."/>
            <person name="Boedeker C."/>
            <person name="Pinto D."/>
            <person name="Vollmers J."/>
            <person name="Rivas-Marin E."/>
            <person name="Kohn T."/>
            <person name="Peeters S.H."/>
            <person name="Heuer A."/>
            <person name="Rast P."/>
            <person name="Oberbeckmann S."/>
            <person name="Bunk B."/>
            <person name="Jeske O."/>
            <person name="Meyerdierks A."/>
            <person name="Storesund J.E."/>
            <person name="Kallscheuer N."/>
            <person name="Luecker S."/>
            <person name="Lage O.M."/>
            <person name="Pohl T."/>
            <person name="Merkel B.J."/>
            <person name="Hornburger P."/>
            <person name="Mueller R.-W."/>
            <person name="Bruemmer F."/>
            <person name="Labrenz M."/>
            <person name="Spormann A.M."/>
            <person name="Op Den Camp H."/>
            <person name="Overmann J."/>
            <person name="Amann R."/>
            <person name="Jetten M.S.M."/>
            <person name="Mascher T."/>
            <person name="Medema M.H."/>
            <person name="Devos D.P."/>
            <person name="Kaster A.-K."/>
            <person name="Ovreas L."/>
            <person name="Rohde M."/>
            <person name="Galperin M.Y."/>
            <person name="Jogler C."/>
        </authorList>
    </citation>
    <scope>NUCLEOTIDE SEQUENCE [LARGE SCALE GENOMIC DNA]</scope>
    <source>
        <strain evidence="1 2">Poly51</strain>
    </source>
</reference>
<dbReference type="EMBL" id="SJPW01000006">
    <property type="protein sequence ID" value="TWU49029.1"/>
    <property type="molecule type" value="Genomic_DNA"/>
</dbReference>
<keyword evidence="2" id="KW-1185">Reference proteome</keyword>
<gene>
    <name evidence="1" type="ORF">Poly51_49330</name>
</gene>
<dbReference type="Proteomes" id="UP000318288">
    <property type="component" value="Unassembled WGS sequence"/>
</dbReference>
<protein>
    <submittedName>
        <fullName evidence="1">Uncharacterized protein</fullName>
    </submittedName>
</protein>
<evidence type="ECO:0000313" key="2">
    <source>
        <dbReference type="Proteomes" id="UP000318288"/>
    </source>
</evidence>
<evidence type="ECO:0000313" key="1">
    <source>
        <dbReference type="EMBL" id="TWU49029.1"/>
    </source>
</evidence>
<dbReference type="AlphaFoldDB" id="A0A5C6ENT9"/>
<sequence length="296" mass="33679">MSRYKTFTIAIPTDADGFVGRACDAPGCKQYFKIYVPDHGDYLHCPYCGVRFSRNSLFTSPQLKYAKEAAIEEARVYAINEFQKMFKNAFRGSKNITYKPGRQPTKRAVRPDYVEREVDTEFHCAECSIRFQVYGIFGFCPGCSCENLQVYDANWANIKRKLDTEPDKNRQRRHAYGDLVSTFEVFCNRKATRVSSEKGNFQVLFDARKYFKDHAGVDMLASVTGNNLLALRRVFQKRHVCIHAGGEITDRYIKMIPEDAKLLGTKVVLTVEELETAATAMRIALGVLVKSIEQPG</sequence>
<name>A0A5C6ENT9_9BACT</name>
<dbReference type="OrthoDB" id="244835at2"/>
<dbReference type="RefSeq" id="WP_146460643.1">
    <property type="nucleotide sequence ID" value="NZ_SJPW01000006.1"/>
</dbReference>
<accession>A0A5C6ENT9</accession>